<dbReference type="PANTHER" id="PTHR24148">
    <property type="entry name" value="ANKYRIN REPEAT DOMAIN-CONTAINING PROTEIN 39 HOMOLOG-RELATED"/>
    <property type="match status" value="1"/>
</dbReference>
<comment type="caution">
    <text evidence="2">The sequence shown here is derived from an EMBL/GenBank/DDBJ whole genome shotgun (WGS) entry which is preliminary data.</text>
</comment>
<keyword evidence="3" id="KW-1185">Reference proteome</keyword>
<dbReference type="Proteomes" id="UP000736672">
    <property type="component" value="Unassembled WGS sequence"/>
</dbReference>
<dbReference type="Pfam" id="PF06985">
    <property type="entry name" value="HET"/>
    <property type="match status" value="1"/>
</dbReference>
<dbReference type="AlphaFoldDB" id="A0A9P9JXU5"/>
<feature type="domain" description="Heterokaryon incompatibility" evidence="1">
    <location>
        <begin position="118"/>
        <end position="268"/>
    </location>
</feature>
<dbReference type="PANTHER" id="PTHR24148:SF73">
    <property type="entry name" value="HET DOMAIN PROTEIN (AFU_ORTHOLOGUE AFUA_8G01020)"/>
    <property type="match status" value="1"/>
</dbReference>
<accession>A0A9P9JXU5</accession>
<proteinExistence type="predicted"/>
<evidence type="ECO:0000259" key="1">
    <source>
        <dbReference type="Pfam" id="PF06985"/>
    </source>
</evidence>
<reference evidence="2" key="1">
    <citation type="journal article" date="2021" name="Nat. Commun.">
        <title>Genetic determinants of endophytism in the Arabidopsis root mycobiome.</title>
        <authorList>
            <person name="Mesny F."/>
            <person name="Miyauchi S."/>
            <person name="Thiergart T."/>
            <person name="Pickel B."/>
            <person name="Atanasova L."/>
            <person name="Karlsson M."/>
            <person name="Huettel B."/>
            <person name="Barry K.W."/>
            <person name="Haridas S."/>
            <person name="Chen C."/>
            <person name="Bauer D."/>
            <person name="Andreopoulos W."/>
            <person name="Pangilinan J."/>
            <person name="LaButti K."/>
            <person name="Riley R."/>
            <person name="Lipzen A."/>
            <person name="Clum A."/>
            <person name="Drula E."/>
            <person name="Henrissat B."/>
            <person name="Kohler A."/>
            <person name="Grigoriev I.V."/>
            <person name="Martin F.M."/>
            <person name="Hacquard S."/>
        </authorList>
    </citation>
    <scope>NUCLEOTIDE SEQUENCE</scope>
    <source>
        <strain evidence="2">FSSC 5 MPI-SDFR-AT-0091</strain>
    </source>
</reference>
<dbReference type="OrthoDB" id="2157530at2759"/>
<evidence type="ECO:0000313" key="3">
    <source>
        <dbReference type="Proteomes" id="UP000736672"/>
    </source>
</evidence>
<dbReference type="InterPro" id="IPR052895">
    <property type="entry name" value="HetReg/Transcr_Mod"/>
</dbReference>
<protein>
    <submittedName>
        <fullName evidence="2">Heterokaryon incompatibility protein-domain-containing protein</fullName>
    </submittedName>
</protein>
<sequence>MSCESRAEVLVKEMLEAVLPLVEGQTGTVLVQEQLRQLSASLEELLLVGPLVGDPEEPVGSFPKPLNEKFALPFLPRGSPYPERLDSSSLRLLEIVSADDDNIGIRLQPFKFDRGLSFEALSYVWGTEGRIVPITCNQDTTVLVTPSLKKTLKSLHLYRPPPARPLWIDAICKSQDDDKEKAAHIPLMTDIYSRAAQTIIWSGPSDMADTFMDVAPAVARRMKSGYVSRGDIFLPDGYPDSSNYGPVWSSYSFLFSNPWSTRLWILQEAILPQNAIIMCGTRWIPLQALEDIQQCIRGSGLRVLQSPEEVCDGRLGPYFGRHLAATWAEIFAYRHYKSKEGTLDLKMIPGLLSEGMLRAVRDPVDRIWAVAGLFEGSFRHQIMQHIDLGPKARQEYWSTYINFTKELLLWVPSLGILSIPPSPERDPRLPKWCPDFSKWPTHDGMYTFSTTSVQVSPDWEIQTILPVVDGLGPLGLTNGSQAESQDEIERWENTCLSLSRRVTNENDGIPRGYIRTLLGGRYPFGYEEHGSELWERAHEYALRGVRTPSRGIGGFDWSPPKARLLQAFHRFRSRSFFSTRDGRLGRGPPSLKPGDTVCCFHSAAPLFILRFSDKGNGVAQFVGDAFVHGCMDFDSLETPQKNNPEDFSIE</sequence>
<dbReference type="Pfam" id="PF26639">
    <property type="entry name" value="Het-6_barrel"/>
    <property type="match status" value="1"/>
</dbReference>
<dbReference type="InterPro" id="IPR010730">
    <property type="entry name" value="HET"/>
</dbReference>
<evidence type="ECO:0000313" key="2">
    <source>
        <dbReference type="EMBL" id="KAH7237191.1"/>
    </source>
</evidence>
<organism evidence="2 3">
    <name type="scientific">Fusarium solani</name>
    <name type="common">Filamentous fungus</name>
    <dbReference type="NCBI Taxonomy" id="169388"/>
    <lineage>
        <taxon>Eukaryota</taxon>
        <taxon>Fungi</taxon>
        <taxon>Dikarya</taxon>
        <taxon>Ascomycota</taxon>
        <taxon>Pezizomycotina</taxon>
        <taxon>Sordariomycetes</taxon>
        <taxon>Hypocreomycetidae</taxon>
        <taxon>Hypocreales</taxon>
        <taxon>Nectriaceae</taxon>
        <taxon>Fusarium</taxon>
        <taxon>Fusarium solani species complex</taxon>
    </lineage>
</organism>
<name>A0A9P9JXU5_FUSSL</name>
<gene>
    <name evidence="2" type="ORF">B0J15DRAFT_569987</name>
</gene>
<dbReference type="EMBL" id="JAGTJS010000023">
    <property type="protein sequence ID" value="KAH7237191.1"/>
    <property type="molecule type" value="Genomic_DNA"/>
</dbReference>